<feature type="transmembrane region" description="Helical" evidence="1">
    <location>
        <begin position="21"/>
        <end position="43"/>
    </location>
</feature>
<evidence type="ECO:0000256" key="1">
    <source>
        <dbReference type="SAM" id="Phobius"/>
    </source>
</evidence>
<keyword evidence="1" id="KW-0812">Transmembrane</keyword>
<name>A0AAD7UX28_9FUNG</name>
<keyword evidence="3" id="KW-1185">Reference proteome</keyword>
<sequence>MYSGHFAFANVIRRWYPDTPAYILVLGVGWLDVVFALLCLWGIEGFVEDPSAGLQGASGFCDYSHSLFGTIVLSALYGAMFGVPGMVASLSHWIQDWVVHNDDLFLDPFSKILLGGTNFWSRFPELAFYFEALFIVVCACAAPDARKPRTIAANAFLLALHVMSRFMLPTTMKQLVSIEDDSTRYFATGANILVAIVIPIIVMSTLLQPISSSSSPSAETQRKRD</sequence>
<evidence type="ECO:0000313" key="2">
    <source>
        <dbReference type="EMBL" id="KAJ8654850.1"/>
    </source>
</evidence>
<reference evidence="2 3" key="1">
    <citation type="submission" date="2023-03" db="EMBL/GenBank/DDBJ databases">
        <title>Genome sequence of Lichtheimia ornata CBS 291.66.</title>
        <authorList>
            <person name="Mohabir J.T."/>
            <person name="Shea T.P."/>
            <person name="Kurbessoian T."/>
            <person name="Berby B."/>
            <person name="Fontaine J."/>
            <person name="Livny J."/>
            <person name="Gnirke A."/>
            <person name="Stajich J.E."/>
            <person name="Cuomo C.A."/>
        </authorList>
    </citation>
    <scope>NUCLEOTIDE SEQUENCE [LARGE SCALE GENOMIC DNA]</scope>
    <source>
        <strain evidence="2">CBS 291.66</strain>
    </source>
</reference>
<evidence type="ECO:0000313" key="3">
    <source>
        <dbReference type="Proteomes" id="UP001234581"/>
    </source>
</evidence>
<keyword evidence="1" id="KW-0472">Membrane</keyword>
<dbReference type="Proteomes" id="UP001234581">
    <property type="component" value="Unassembled WGS sequence"/>
</dbReference>
<dbReference type="GeneID" id="83216821"/>
<protein>
    <submittedName>
        <fullName evidence="2">Uncharacterized protein</fullName>
    </submittedName>
</protein>
<gene>
    <name evidence="2" type="ORF">O0I10_009415</name>
</gene>
<dbReference type="AlphaFoldDB" id="A0AAD7UX28"/>
<organism evidence="2 3">
    <name type="scientific">Lichtheimia ornata</name>
    <dbReference type="NCBI Taxonomy" id="688661"/>
    <lineage>
        <taxon>Eukaryota</taxon>
        <taxon>Fungi</taxon>
        <taxon>Fungi incertae sedis</taxon>
        <taxon>Mucoromycota</taxon>
        <taxon>Mucoromycotina</taxon>
        <taxon>Mucoromycetes</taxon>
        <taxon>Mucorales</taxon>
        <taxon>Lichtheimiaceae</taxon>
        <taxon>Lichtheimia</taxon>
    </lineage>
</organism>
<keyword evidence="1" id="KW-1133">Transmembrane helix</keyword>
<dbReference type="RefSeq" id="XP_058339764.1">
    <property type="nucleotide sequence ID" value="XM_058489407.1"/>
</dbReference>
<accession>A0AAD7UX28</accession>
<feature type="transmembrane region" description="Helical" evidence="1">
    <location>
        <begin position="63"/>
        <end position="83"/>
    </location>
</feature>
<proteinExistence type="predicted"/>
<dbReference type="EMBL" id="JARTCD010000055">
    <property type="protein sequence ID" value="KAJ8654850.1"/>
    <property type="molecule type" value="Genomic_DNA"/>
</dbReference>
<comment type="caution">
    <text evidence="2">The sequence shown here is derived from an EMBL/GenBank/DDBJ whole genome shotgun (WGS) entry which is preliminary data.</text>
</comment>
<feature type="transmembrane region" description="Helical" evidence="1">
    <location>
        <begin position="189"/>
        <end position="207"/>
    </location>
</feature>